<dbReference type="InterPro" id="IPR027417">
    <property type="entry name" value="P-loop_NTPase"/>
</dbReference>
<dbReference type="AlphaFoldDB" id="A0A7C5RF47"/>
<dbReference type="GO" id="GO:0005524">
    <property type="term" value="F:ATP binding"/>
    <property type="evidence" value="ECO:0007669"/>
    <property type="project" value="UniProtKB-KW"/>
</dbReference>
<name>A0A7C5RF47_9DEIN</name>
<dbReference type="SUPFAM" id="SSF52540">
    <property type="entry name" value="P-loop containing nucleoside triphosphate hydrolases"/>
    <property type="match status" value="2"/>
</dbReference>
<dbReference type="GO" id="GO:0006281">
    <property type="term" value="P:DNA repair"/>
    <property type="evidence" value="ECO:0007669"/>
    <property type="project" value="InterPro"/>
</dbReference>
<accession>A0A7C5RF47</accession>
<evidence type="ECO:0000256" key="1">
    <source>
        <dbReference type="ARBA" id="ARBA00022741"/>
    </source>
</evidence>
<keyword evidence="2" id="KW-0067">ATP-binding</keyword>
<keyword evidence="1" id="KW-0547">Nucleotide-binding</keyword>
<dbReference type="Pfam" id="PF00271">
    <property type="entry name" value="Helicase_C"/>
    <property type="match status" value="1"/>
</dbReference>
<dbReference type="PANTHER" id="PTHR47157:SF1">
    <property type="entry name" value="CHROMODOMAIN-HELICASE-DNA-BINDING PROTEIN 1-LIKE"/>
    <property type="match status" value="1"/>
</dbReference>
<dbReference type="InterPro" id="IPR014001">
    <property type="entry name" value="Helicase_ATP-bd"/>
</dbReference>
<evidence type="ECO:0000259" key="3">
    <source>
        <dbReference type="PROSITE" id="PS51194"/>
    </source>
</evidence>
<dbReference type="InterPro" id="IPR031053">
    <property type="entry name" value="ALC1"/>
</dbReference>
<evidence type="ECO:0000256" key="2">
    <source>
        <dbReference type="ARBA" id="ARBA00022840"/>
    </source>
</evidence>
<protein>
    <submittedName>
        <fullName evidence="4">DEAD/DEAH box helicase</fullName>
    </submittedName>
</protein>
<evidence type="ECO:0000313" key="4">
    <source>
        <dbReference type="EMBL" id="HHM68239.1"/>
    </source>
</evidence>
<comment type="caution">
    <text evidence="4">The sequence shown here is derived from an EMBL/GenBank/DDBJ whole genome shotgun (WGS) entry which is preliminary data.</text>
</comment>
<dbReference type="InterPro" id="IPR001650">
    <property type="entry name" value="Helicase_C-like"/>
</dbReference>
<dbReference type="SMART" id="SM00487">
    <property type="entry name" value="DEXDc"/>
    <property type="match status" value="1"/>
</dbReference>
<reference evidence="4" key="1">
    <citation type="journal article" date="2020" name="mSystems">
        <title>Genome- and Community-Level Interaction Insights into Carbon Utilization and Element Cycling Functions of Hydrothermarchaeota in Hydrothermal Sediment.</title>
        <authorList>
            <person name="Zhou Z."/>
            <person name="Liu Y."/>
            <person name="Xu W."/>
            <person name="Pan J."/>
            <person name="Luo Z.H."/>
            <person name="Li M."/>
        </authorList>
    </citation>
    <scope>NUCLEOTIDE SEQUENCE [LARGE SCALE GENOMIC DNA]</scope>
    <source>
        <strain evidence="4">SpSt-1071</strain>
    </source>
</reference>
<proteinExistence type="predicted"/>
<dbReference type="EMBL" id="DRXE01000222">
    <property type="protein sequence ID" value="HHM68239.1"/>
    <property type="molecule type" value="Genomic_DNA"/>
</dbReference>
<dbReference type="PANTHER" id="PTHR47157">
    <property type="entry name" value="CHROMODOMAIN-HELICASE-DNA-BINDING PROTEIN 1-LIKE"/>
    <property type="match status" value="1"/>
</dbReference>
<dbReference type="PROSITE" id="PS51194">
    <property type="entry name" value="HELICASE_CTER"/>
    <property type="match status" value="1"/>
</dbReference>
<dbReference type="Gene3D" id="3.40.50.300">
    <property type="entry name" value="P-loop containing nucleotide triphosphate hydrolases"/>
    <property type="match status" value="2"/>
</dbReference>
<feature type="domain" description="Helicase C-terminal" evidence="3">
    <location>
        <begin position="445"/>
        <end position="601"/>
    </location>
</feature>
<dbReference type="GO" id="GO:0006338">
    <property type="term" value="P:chromatin remodeling"/>
    <property type="evidence" value="ECO:0007669"/>
    <property type="project" value="InterPro"/>
</dbReference>
<organism evidence="4">
    <name type="scientific">Thermus caliditerrae</name>
    <dbReference type="NCBI Taxonomy" id="1330700"/>
    <lineage>
        <taxon>Bacteria</taxon>
        <taxon>Thermotogati</taxon>
        <taxon>Deinococcota</taxon>
        <taxon>Deinococci</taxon>
        <taxon>Thermales</taxon>
        <taxon>Thermaceae</taxon>
        <taxon>Thermus</taxon>
    </lineage>
</organism>
<gene>
    <name evidence="4" type="ORF">ENM28_05980</name>
</gene>
<keyword evidence="4" id="KW-0378">Hydrolase</keyword>
<keyword evidence="4" id="KW-0347">Helicase</keyword>
<dbReference type="GO" id="GO:0003678">
    <property type="term" value="F:DNA helicase activity"/>
    <property type="evidence" value="ECO:0007669"/>
    <property type="project" value="InterPro"/>
</dbReference>
<sequence length="695" mass="77092">MSESALTLAEFMERFGPTLMERARRAFPPVVERASLVPRGRKPMGIQALASTAMVESLKRHRAGFLVAEMSTGKTKMALDALMGYNPRGRYLVMCPPHLVAKWRREAETEGFHAVILSSLEDIRRLPALPTPLVAVLSREKAKLGPGWRPAYVVKSLKHRDTLIRYAACPSCGRPVRDKDGIPLSPSGARETLARKKRACPVCGEPLWQVAPPRRVALADALKRFLPKGFFDVLVLDEAHEYKGQGSAQGIVAGVLADWVGRVLVLTGTLFGGYASTLFALFRRFLPGFREEYGPNDLDTFVARYGVLERVVAYPEEDGRRSRRRSSPQTKEKPGLSPLLLPYLLPYTAFVRLPEVAEGLPPYREEVIYLDLEEPHKSLVKAFYNQLKAAVKEALARGSKRLLGGYLQGALNGPDAHFTDVEVRDPESGWVVAQMRAVGEDYLSPKEKWLIRLLSEEKSEGRRILVYVQNTGSKDQVARLTRVLTEAGFRAVGLYADTVKPEEREAWLRRKVAEGVDVLVAHPRLVQTGLDLVDFPTLVFHQVEYSVYTLRQAARRSLRIGQTRPVKVFFLAYRETLQEAAISLVATKARSSLALEGELVEGGLAVASEEDPTLVLAQVLAGKKSLAPASFWENLAGVDTAENPAREALVQAAQQALAEFAQIHLPTLKESRRVRVGKTWTVLPAGQPVLFEEVV</sequence>